<dbReference type="VEuPathDB" id="VectorBase:AMIN006429"/>
<feature type="compositionally biased region" description="Polar residues" evidence="6">
    <location>
        <begin position="1225"/>
        <end position="1237"/>
    </location>
</feature>
<dbReference type="InterPro" id="IPR046859">
    <property type="entry name" value="RGPA/RALGAPB_N"/>
</dbReference>
<dbReference type="Gene3D" id="3.40.50.11210">
    <property type="entry name" value="Rap/Ran-GAP"/>
    <property type="match status" value="1"/>
</dbReference>
<dbReference type="Pfam" id="PF05602">
    <property type="entry name" value="CLPTM1"/>
    <property type="match status" value="1"/>
</dbReference>
<evidence type="ECO:0000256" key="2">
    <source>
        <dbReference type="ARBA" id="ARBA00009310"/>
    </source>
</evidence>
<keyword evidence="3 7" id="KW-0812">Transmembrane</keyword>
<accession>A0A182W7V6</accession>
<dbReference type="Proteomes" id="UP000075920">
    <property type="component" value="Unassembled WGS sequence"/>
</dbReference>
<reference evidence="10" key="1">
    <citation type="submission" date="2013-03" db="EMBL/GenBank/DDBJ databases">
        <title>The Genome Sequence of Anopheles minimus MINIMUS1.</title>
        <authorList>
            <consortium name="The Broad Institute Genomics Platform"/>
            <person name="Neafsey D.E."/>
            <person name="Walton C."/>
            <person name="Walker B."/>
            <person name="Young S.K."/>
            <person name="Zeng Q."/>
            <person name="Gargeya S."/>
            <person name="Fitzgerald M."/>
            <person name="Haas B."/>
            <person name="Abouelleil A."/>
            <person name="Allen A.W."/>
            <person name="Alvarado L."/>
            <person name="Arachchi H.M."/>
            <person name="Berlin A.M."/>
            <person name="Chapman S.B."/>
            <person name="Gainer-Dewar J."/>
            <person name="Goldberg J."/>
            <person name="Griggs A."/>
            <person name="Gujja S."/>
            <person name="Hansen M."/>
            <person name="Howarth C."/>
            <person name="Imamovic A."/>
            <person name="Ireland A."/>
            <person name="Larimer J."/>
            <person name="McCowan C."/>
            <person name="Murphy C."/>
            <person name="Pearson M."/>
            <person name="Poon T.W."/>
            <person name="Priest M."/>
            <person name="Roberts A."/>
            <person name="Saif S."/>
            <person name="Shea T."/>
            <person name="Sisk P."/>
            <person name="Sykes S."/>
            <person name="Wortman J."/>
            <person name="Nusbaum C."/>
            <person name="Birren B."/>
        </authorList>
    </citation>
    <scope>NUCLEOTIDE SEQUENCE [LARGE SCALE GENOMIC DNA]</scope>
    <source>
        <strain evidence="10">MINIMUS1</strain>
    </source>
</reference>
<dbReference type="EnsemblMetazoa" id="AMIN006429-RA">
    <property type="protein sequence ID" value="AMIN006429-PA"/>
    <property type="gene ID" value="AMIN006429"/>
</dbReference>
<protein>
    <recommendedName>
        <fullName evidence="8">Ral GTPase-activating protein subunit alpha/beta N-terminal domain-containing protein</fullName>
    </recommendedName>
</protein>
<evidence type="ECO:0000259" key="8">
    <source>
        <dbReference type="Pfam" id="PF20412"/>
    </source>
</evidence>
<evidence type="ECO:0000256" key="3">
    <source>
        <dbReference type="ARBA" id="ARBA00022692"/>
    </source>
</evidence>
<feature type="region of interest" description="Disordered" evidence="6">
    <location>
        <begin position="2094"/>
        <end position="2165"/>
    </location>
</feature>
<dbReference type="InterPro" id="IPR035974">
    <property type="entry name" value="Rap/Ran-GAP_sf"/>
</dbReference>
<comment type="subcellular location">
    <subcellularLocation>
        <location evidence="1">Membrane</location>
        <topology evidence="1">Multi-pass membrane protein</topology>
    </subcellularLocation>
</comment>
<name>A0A182W7V6_9DIPT</name>
<feature type="transmembrane region" description="Helical" evidence="7">
    <location>
        <begin position="476"/>
        <end position="495"/>
    </location>
</feature>
<feature type="compositionally biased region" description="Polar residues" evidence="6">
    <location>
        <begin position="20"/>
        <end position="36"/>
    </location>
</feature>
<keyword evidence="5 7" id="KW-0472">Membrane</keyword>
<evidence type="ECO:0000256" key="5">
    <source>
        <dbReference type="ARBA" id="ARBA00023136"/>
    </source>
</evidence>
<dbReference type="GO" id="GO:0051056">
    <property type="term" value="P:regulation of small GTPase mediated signal transduction"/>
    <property type="evidence" value="ECO:0007669"/>
    <property type="project" value="InterPro"/>
</dbReference>
<dbReference type="InterPro" id="IPR039930">
    <property type="entry name" value="RALGAPB"/>
</dbReference>
<comment type="similarity">
    <text evidence="2">Belongs to the CLPTM1 family.</text>
</comment>
<feature type="region of interest" description="Disordered" evidence="6">
    <location>
        <begin position="2044"/>
        <end position="2066"/>
    </location>
</feature>
<keyword evidence="10" id="KW-1185">Reference proteome</keyword>
<feature type="compositionally biased region" description="Polar residues" evidence="6">
    <location>
        <begin position="2103"/>
        <end position="2138"/>
    </location>
</feature>
<feature type="compositionally biased region" description="Low complexity" evidence="6">
    <location>
        <begin position="1214"/>
        <end position="1224"/>
    </location>
</feature>
<dbReference type="PANTHER" id="PTHR21344">
    <property type="entry name" value="RAL GTPASE-ACTIVATING PROTEIN SUBUNIT BETA"/>
    <property type="match status" value="1"/>
</dbReference>
<dbReference type="GO" id="GO:0005096">
    <property type="term" value="F:GTPase activator activity"/>
    <property type="evidence" value="ECO:0007669"/>
    <property type="project" value="InterPro"/>
</dbReference>
<dbReference type="InterPro" id="IPR008429">
    <property type="entry name" value="CLPTM1"/>
</dbReference>
<dbReference type="PANTHER" id="PTHR21344:SF1">
    <property type="entry name" value="RAL GTPASE-ACTIVATING PROTEIN SUBUNIT BETA"/>
    <property type="match status" value="1"/>
</dbReference>
<sequence>MSQEDNGTASAEAELLPTDDQGNPDDTVQGQPGAQLLNQQPSRTESFFAITKSLIIRALIIYFISSFFRRPAPEAGVNQQAAGKSKINAWNLFENGTVFDLHVYISEDQYNVDFNDPSSLVWLQEGLIYGDWYGGREKDGIFTLNTQIKASEQLMNNGSIYLHTYVTKTGFSPNPAAGEDFAGKNMGHAKAMLSKYKRIKRTKTHNLLAGEKEKFEKELENALVDDKILAHWHPNLTINLVTDQTNWVKGSVPPPLDEYIKFHPGGQTYLPIVFYNDYWNMMRDYQPINSTTPVLELNLSYQPLSLFKWQLYAAQTMRNKWANNMFTEALSGGTETDEDQDSLKEALLDNNPYLLGVTIVVTILHSVFELLAFKNDIQFWNNRKSLEGLSVRSVFFGVFQSVIVLLYVLDNETNFMIKISCLMGLGIEVWKIQKVVNINISKENRVFGFLPRITFTDKGSYVESSTRQYDNLAFKYLGWVCFPLLVAYSVYSVLYQEHKGWYSFVLNMLYGYLLTFGFIMMTPQLFINYKLKSVAHLPWRMLTYKFLNTFIDDIFAFVIKMPMMYRIGCFRDDIVFFIFLYQRWIYKVDSKRVNEFGFSAEMLESKGDASKATAALTEPSPSSGDEQQQQQQDGSETANGNKIALKMYSEWASLYPIIAENITNAQTQSVLGKFSILGGRDVAAVVIKQLASTLGITNNAEPSNLHTDQEVQWCMDVICHGLSLPLSEHDIIKDGVNIYCEWISAVLPQTKISVPRPIIDDPNTYVRKIIKHLYNLFVPRPGEVWPFIYKEELGSDTINRQAVLCHRVLRTLQDTAQNSQILTVETWEALLLFLLAINDILLAPPIVKDDVGDQLCERVLSVLFEVWLLACSRCFPSPSLWKTFQESCAAWRHRIALVEQWNRVNLGLTAKLLEFTYGPAFPEMKIADEDAHLVPDGMTNDGIAQAWIRFLKILGAPTDLCCPQVISRTPQFVQAVLLNADGIEPQHHPCLLNLPQIFLKTLKGIAGLVDAFLGIAQFRMDEHNLLENFNQLTFASAGGGMHTSSGSIISFRHSGGELKSSALRASGGLGGLGLGAALGVVGAGSSTTVSSGVAGGSGGGGGGGGGCINNVNVIGCSSNAASTGVPNAGNGGGAGVGTGFGFSCDASAASQADGAGFCNGKSSLLIADANGSANSPTPPLQRRLAKSFSVSPSLPSAHAVISMAQAKGFTKGSFSGLTSSRSSSNHPNNAPQSSSLPSTGFSSMLSLCQENRYPLAANRPRCNSILHLFGEWLFDAAHIGGDTWTQNTKKRAAEAKRRPSSMIMDNRKGSLSQPPSLSEVNDVAPGLTIDKYESGKAEALGALCRIFCAKKTGEEILPVYLARFYMALHQGLKTNDNRECMETLASILYNSSDLFRIDLEGIQVLLPAFIGALELILPEKDLKMRSQNVVINKTELRRAAINILLSMLALPLHFQTLPIRDLMGGPNDRSITFIHLKPRLINILMNALQVETDPQNTHMLLGGLHLCVQDAVTFEETEKGSAEVLHSLHPTADTSNLLSSDSAHALFVRATYLVCHRLISSWKTDLNVSLAALELLTGLAGMHVKDSGNWTKLEINPEIPLIDVIVYTFKDVLECKRAVKWICDYICYQCSRPPPAHIKDLHSTIVAAFQCTSAWLMNHPYLLQDKECLTIVLEVVELGISGSKSVGKPGEPVKHKDEKELKPASMRVRDAAENMLTMILEQIDYFPNECGKQSLSSLLDEVVLAKHSNTSGEHVGELPQEQAIKKFKYFVTENSTVLALFEEPLGNDQDPQPTVTILIRGPFGRHAWTMQLRHLSRSKSGTKYHAPNPGRPVPMNDIMMRQEMEYKYFPDSVDRIPPCVVDYSIPTLDSAEQKIGNQSTKQLARLVEQQVGYEKLSWAETECSVDGLGHAQEASPPGVCHEFQAARLFLSHFGFLTIGQNNGSGQKLDGSAPLLTTLDSSKPEFCQDLKMLDKMSPRSCDTIHVFYVKAGQSTEAEIIGNMEPDNLSSIDAHFWRMLYTIGWPVTVQEHAGWTGFVANSWKIPRENKSCPPPGDEPKGRSPEEWQLNGEKTVLYWADVSTEMAIVVPNRNNKVDNTVEDTTDGNNCPSTTYERSVSEIQPRSSSVSTNQPRQYSLDSESARLGSISKSADPIPPMRRRTGASKPSTLYTAPTAKILLVWLESFEDHLTFPVDNLLPYTRAGYSTQHGSIAATTSSECFIIYLHALSSSLLRVKLQGPVGRMNFAIPLIDGMVVSKRVIGSLIRQTACNMAKRKRLDNDSYQPPHVRRRIKIQEIMQKYKKDLTEAEMLADLFKPSI</sequence>
<feature type="transmembrane region" description="Helical" evidence="7">
    <location>
        <begin position="501"/>
        <end position="521"/>
    </location>
</feature>
<evidence type="ECO:0000256" key="7">
    <source>
        <dbReference type="SAM" id="Phobius"/>
    </source>
</evidence>
<dbReference type="Pfam" id="PF20412">
    <property type="entry name" value="RALGAPB_N"/>
    <property type="match status" value="1"/>
</dbReference>
<evidence type="ECO:0000256" key="1">
    <source>
        <dbReference type="ARBA" id="ARBA00004141"/>
    </source>
</evidence>
<feature type="compositionally biased region" description="Low complexity" evidence="6">
    <location>
        <begin position="618"/>
        <end position="635"/>
    </location>
</feature>
<feature type="region of interest" description="Disordered" evidence="6">
    <location>
        <begin position="613"/>
        <end position="637"/>
    </location>
</feature>
<feature type="transmembrane region" description="Helical" evidence="7">
    <location>
        <begin position="393"/>
        <end position="409"/>
    </location>
</feature>
<feature type="region of interest" description="Disordered" evidence="6">
    <location>
        <begin position="1"/>
        <end position="36"/>
    </location>
</feature>
<feature type="region of interest" description="Disordered" evidence="6">
    <location>
        <begin position="1214"/>
        <end position="1237"/>
    </location>
</feature>
<evidence type="ECO:0000313" key="9">
    <source>
        <dbReference type="EnsemblMetazoa" id="AMIN006429-PA"/>
    </source>
</evidence>
<evidence type="ECO:0000256" key="6">
    <source>
        <dbReference type="SAM" id="MobiDB-lite"/>
    </source>
</evidence>
<evidence type="ECO:0000256" key="4">
    <source>
        <dbReference type="ARBA" id="ARBA00022989"/>
    </source>
</evidence>
<dbReference type="STRING" id="112268.A0A182W7V6"/>
<dbReference type="GO" id="GO:0016020">
    <property type="term" value="C:membrane"/>
    <property type="evidence" value="ECO:0007669"/>
    <property type="project" value="UniProtKB-SubCell"/>
</dbReference>
<reference evidence="9" key="2">
    <citation type="submission" date="2020-05" db="UniProtKB">
        <authorList>
            <consortium name="EnsemblMetazoa"/>
        </authorList>
    </citation>
    <scope>IDENTIFICATION</scope>
    <source>
        <strain evidence="9">MINIMUS1</strain>
    </source>
</reference>
<organism evidence="9 10">
    <name type="scientific">Anopheles minimus</name>
    <dbReference type="NCBI Taxonomy" id="112268"/>
    <lineage>
        <taxon>Eukaryota</taxon>
        <taxon>Metazoa</taxon>
        <taxon>Ecdysozoa</taxon>
        <taxon>Arthropoda</taxon>
        <taxon>Hexapoda</taxon>
        <taxon>Insecta</taxon>
        <taxon>Pterygota</taxon>
        <taxon>Neoptera</taxon>
        <taxon>Endopterygota</taxon>
        <taxon>Diptera</taxon>
        <taxon>Nematocera</taxon>
        <taxon>Culicoidea</taxon>
        <taxon>Culicidae</taxon>
        <taxon>Anophelinae</taxon>
        <taxon>Anopheles</taxon>
    </lineage>
</organism>
<feature type="domain" description="Ral GTPase-activating protein subunit alpha/beta N-terminal" evidence="8">
    <location>
        <begin position="798"/>
        <end position="919"/>
    </location>
</feature>
<evidence type="ECO:0000313" key="10">
    <source>
        <dbReference type="Proteomes" id="UP000075920"/>
    </source>
</evidence>
<keyword evidence="4 7" id="KW-1133">Transmembrane helix</keyword>
<feature type="transmembrane region" description="Helical" evidence="7">
    <location>
        <begin position="353"/>
        <end position="373"/>
    </location>
</feature>
<proteinExistence type="inferred from homology"/>
<dbReference type="SUPFAM" id="SSF111347">
    <property type="entry name" value="Rap/Ran-GAP"/>
    <property type="match status" value="2"/>
</dbReference>